<dbReference type="OrthoDB" id="3356051at2"/>
<protein>
    <submittedName>
        <fullName evidence="2">FAD-binding monooxygenase</fullName>
    </submittedName>
</protein>
<accession>A0A4P6EEN0</accession>
<reference evidence="2 3" key="1">
    <citation type="submission" date="2019-01" db="EMBL/GenBank/DDBJ databases">
        <title>Genome sequencing of strain DFW100M-13.</title>
        <authorList>
            <person name="Heo J."/>
            <person name="Kim S.-J."/>
            <person name="Kim J.-S."/>
            <person name="Hong S.-B."/>
            <person name="Kwon S.-W."/>
        </authorList>
    </citation>
    <scope>NUCLEOTIDE SEQUENCE [LARGE SCALE GENOMIC DNA]</scope>
    <source>
        <strain evidence="2 3">DFW100M-13</strain>
    </source>
</reference>
<evidence type="ECO:0000313" key="2">
    <source>
        <dbReference type="EMBL" id="QAY60644.1"/>
    </source>
</evidence>
<dbReference type="Gene3D" id="3.30.9.10">
    <property type="entry name" value="D-Amino Acid Oxidase, subunit A, domain 2"/>
    <property type="match status" value="1"/>
</dbReference>
<gene>
    <name evidence="2" type="ORF">ET475_12040</name>
</gene>
<dbReference type="KEGG" id="mprt:ET475_12040"/>
<organism evidence="2 3">
    <name type="scientific">Microbacterium protaetiae</name>
    <dbReference type="NCBI Taxonomy" id="2509458"/>
    <lineage>
        <taxon>Bacteria</taxon>
        <taxon>Bacillati</taxon>
        <taxon>Actinomycetota</taxon>
        <taxon>Actinomycetes</taxon>
        <taxon>Micrococcales</taxon>
        <taxon>Microbacteriaceae</taxon>
        <taxon>Microbacterium</taxon>
    </lineage>
</organism>
<keyword evidence="2" id="KW-0560">Oxidoreductase</keyword>
<dbReference type="EMBL" id="CP035494">
    <property type="protein sequence ID" value="QAY60644.1"/>
    <property type="molecule type" value="Genomic_DNA"/>
</dbReference>
<dbReference type="PANTHER" id="PTHR46865:SF2">
    <property type="entry name" value="MONOOXYGENASE"/>
    <property type="match status" value="1"/>
</dbReference>
<evidence type="ECO:0000313" key="3">
    <source>
        <dbReference type="Proteomes" id="UP000293995"/>
    </source>
</evidence>
<dbReference type="Pfam" id="PF01494">
    <property type="entry name" value="FAD_binding_3"/>
    <property type="match status" value="1"/>
</dbReference>
<sequence length="402" mass="42591">MAHALIVGAGIAGDTLALLLERDGWQVTVVELAPALREGGQTVDLRGDSREVLERLGLLGDVLSVLVPQRGMAWITANGHRLATMPVEAFGGRGFVSSEELLRTDLARVLHDAAGPAVEHRFGETVDALTEHPDGVDVLFRSGRQERFDLVVGADGAHSRVRSLVFGDDPAQRTSLGLAHAWFTLEEQPDTPRLDGWCVVHHAGRRRAVAARPGHPGEQEVGLTFAADAVPRGDREAQFALLDQALAGAGWRTAEFLAAARTAPDFALDTYEQIHLPAWSAGRVVLVGDAAWCTSPLSGLGTALGLRGAAELADALERADARAAPAQIPAALHDYESAMRPRATSAQRLLPGRVGMVAPASRFGALTNALLMRLVQLPIMQGVVARAGAESGHATKTQSQPV</sequence>
<dbReference type="InterPro" id="IPR036188">
    <property type="entry name" value="FAD/NAD-bd_sf"/>
</dbReference>
<keyword evidence="3" id="KW-1185">Reference proteome</keyword>
<dbReference type="GO" id="GO:0004497">
    <property type="term" value="F:monooxygenase activity"/>
    <property type="evidence" value="ECO:0007669"/>
    <property type="project" value="UniProtKB-KW"/>
</dbReference>
<dbReference type="AlphaFoldDB" id="A0A4P6EEN0"/>
<dbReference type="PRINTS" id="PR00420">
    <property type="entry name" value="RNGMNOXGNASE"/>
</dbReference>
<dbReference type="GO" id="GO:0071949">
    <property type="term" value="F:FAD binding"/>
    <property type="evidence" value="ECO:0007669"/>
    <property type="project" value="InterPro"/>
</dbReference>
<dbReference type="InterPro" id="IPR002938">
    <property type="entry name" value="FAD-bd"/>
</dbReference>
<dbReference type="PANTHER" id="PTHR46865">
    <property type="entry name" value="OXIDOREDUCTASE-RELATED"/>
    <property type="match status" value="1"/>
</dbReference>
<dbReference type="InterPro" id="IPR051704">
    <property type="entry name" value="FAD_aromatic-hydroxylase"/>
</dbReference>
<dbReference type="RefSeq" id="WP_129390468.1">
    <property type="nucleotide sequence ID" value="NZ_CP035494.1"/>
</dbReference>
<dbReference type="SUPFAM" id="SSF51905">
    <property type="entry name" value="FAD/NAD(P)-binding domain"/>
    <property type="match status" value="1"/>
</dbReference>
<feature type="domain" description="FAD-binding" evidence="1">
    <location>
        <begin position="3"/>
        <end position="345"/>
    </location>
</feature>
<proteinExistence type="predicted"/>
<keyword evidence="2" id="KW-0503">Monooxygenase</keyword>
<dbReference type="Proteomes" id="UP000293995">
    <property type="component" value="Chromosome"/>
</dbReference>
<evidence type="ECO:0000259" key="1">
    <source>
        <dbReference type="Pfam" id="PF01494"/>
    </source>
</evidence>
<name>A0A4P6EEN0_9MICO</name>
<dbReference type="Gene3D" id="3.50.50.60">
    <property type="entry name" value="FAD/NAD(P)-binding domain"/>
    <property type="match status" value="1"/>
</dbReference>